<evidence type="ECO:0000256" key="1">
    <source>
        <dbReference type="SAM" id="MobiDB-lite"/>
    </source>
</evidence>
<comment type="caution">
    <text evidence="2">The sequence shown here is derived from an EMBL/GenBank/DDBJ whole genome shotgun (WGS) entry which is preliminary data.</text>
</comment>
<reference evidence="2 3" key="1">
    <citation type="submission" date="2019-07" db="EMBL/GenBank/DDBJ databases">
        <title>Aquicoccus porphyridii gen. nov., sp. nov., isolated from a small marine red alga, Porphyridium marinum.</title>
        <authorList>
            <person name="Liu L."/>
        </authorList>
    </citation>
    <scope>NUCLEOTIDE SEQUENCE [LARGE SCALE GENOMIC DNA]</scope>
    <source>
        <strain evidence="2 3">L1 8-17</strain>
    </source>
</reference>
<keyword evidence="3" id="KW-1185">Reference proteome</keyword>
<organism evidence="2 3">
    <name type="scientific">Aquicoccus porphyridii</name>
    <dbReference type="NCBI Taxonomy" id="1852029"/>
    <lineage>
        <taxon>Bacteria</taxon>
        <taxon>Pseudomonadati</taxon>
        <taxon>Pseudomonadota</taxon>
        <taxon>Alphaproteobacteria</taxon>
        <taxon>Rhodobacterales</taxon>
        <taxon>Paracoccaceae</taxon>
        <taxon>Aquicoccus</taxon>
    </lineage>
</organism>
<dbReference type="Proteomes" id="UP000325291">
    <property type="component" value="Unassembled WGS sequence"/>
</dbReference>
<accession>A0A5A9YYP7</accession>
<proteinExistence type="predicted"/>
<evidence type="ECO:0000313" key="3">
    <source>
        <dbReference type="Proteomes" id="UP000325291"/>
    </source>
</evidence>
<sequence length="103" mass="11388">MPRSVGKPGSARRPRCLIPRFDGAILSQAWKEALWDKFVTGAPRPRTPSELQYSDSLPGRVMRSMIPRGASFARATEQGAGHQLQNRRKVAQACDGRGLEDRA</sequence>
<name>A0A5A9YYP7_9RHOB</name>
<dbReference type="AlphaFoldDB" id="A0A5A9YYP7"/>
<dbReference type="EMBL" id="VINQ01000020">
    <property type="protein sequence ID" value="KAA0909995.1"/>
    <property type="molecule type" value="Genomic_DNA"/>
</dbReference>
<protein>
    <submittedName>
        <fullName evidence="2">Uncharacterized protein</fullName>
    </submittedName>
</protein>
<evidence type="ECO:0000313" key="2">
    <source>
        <dbReference type="EMBL" id="KAA0909995.1"/>
    </source>
</evidence>
<feature type="region of interest" description="Disordered" evidence="1">
    <location>
        <begin position="75"/>
        <end position="103"/>
    </location>
</feature>
<gene>
    <name evidence="2" type="ORF">FLO80_18620</name>
</gene>